<dbReference type="InterPro" id="IPR007278">
    <property type="entry name" value="DUF397"/>
</dbReference>
<dbReference type="Proteomes" id="UP000282674">
    <property type="component" value="Unassembled WGS sequence"/>
</dbReference>
<evidence type="ECO:0000259" key="1">
    <source>
        <dbReference type="Pfam" id="PF04149"/>
    </source>
</evidence>
<accession>A0A3M2MEF9</accession>
<proteinExistence type="predicted"/>
<dbReference type="OrthoDB" id="3480376at2"/>
<reference evidence="2 3" key="1">
    <citation type="submission" date="2018-10" db="EMBL/GenBank/DDBJ databases">
        <title>Isolation from soil.</title>
        <authorList>
            <person name="Hu J."/>
        </authorList>
    </citation>
    <scope>NUCLEOTIDE SEQUENCE [LARGE SCALE GENOMIC DNA]</scope>
    <source>
        <strain evidence="2 3">NEAU-Ht49</strain>
    </source>
</reference>
<dbReference type="Pfam" id="PF04149">
    <property type="entry name" value="DUF397"/>
    <property type="match status" value="1"/>
</dbReference>
<comment type="caution">
    <text evidence="2">The sequence shown here is derived from an EMBL/GenBank/DDBJ whole genome shotgun (WGS) entry which is preliminary data.</text>
</comment>
<name>A0A3M2MEF9_9ACTN</name>
<protein>
    <submittedName>
        <fullName evidence="2">DUF397 domain-containing protein</fullName>
    </submittedName>
</protein>
<keyword evidence="3" id="KW-1185">Reference proteome</keyword>
<gene>
    <name evidence="2" type="ORF">EBO15_02415</name>
</gene>
<organism evidence="2 3">
    <name type="scientific">Actinomadura harenae</name>
    <dbReference type="NCBI Taxonomy" id="2483351"/>
    <lineage>
        <taxon>Bacteria</taxon>
        <taxon>Bacillati</taxon>
        <taxon>Actinomycetota</taxon>
        <taxon>Actinomycetes</taxon>
        <taxon>Streptosporangiales</taxon>
        <taxon>Thermomonosporaceae</taxon>
        <taxon>Actinomadura</taxon>
    </lineage>
</organism>
<feature type="domain" description="DUF397" evidence="1">
    <location>
        <begin position="28"/>
        <end position="81"/>
    </location>
</feature>
<sequence length="83" mass="8716">MGHVIISGWTRSSYSGDSLNCIEVTQDAWRRSSHSAEGANCVEVAGAAGSKGLAVRDSKDPGGPVLSVDVESFRGLLGQVRLR</sequence>
<evidence type="ECO:0000313" key="3">
    <source>
        <dbReference type="Proteomes" id="UP000282674"/>
    </source>
</evidence>
<evidence type="ECO:0000313" key="2">
    <source>
        <dbReference type="EMBL" id="RMI47390.1"/>
    </source>
</evidence>
<dbReference type="RefSeq" id="WP_122192625.1">
    <property type="nucleotide sequence ID" value="NZ_JBHSKC010000002.1"/>
</dbReference>
<dbReference type="AlphaFoldDB" id="A0A3M2MEF9"/>
<dbReference type="EMBL" id="RFFG01000003">
    <property type="protein sequence ID" value="RMI47390.1"/>
    <property type="molecule type" value="Genomic_DNA"/>
</dbReference>